<keyword evidence="2" id="KW-1185">Reference proteome</keyword>
<dbReference type="EMBL" id="VKKU01000001">
    <property type="protein sequence ID" value="TSB04334.1"/>
    <property type="molecule type" value="Genomic_DNA"/>
</dbReference>
<dbReference type="Proteomes" id="UP000320160">
    <property type="component" value="Unassembled WGS sequence"/>
</dbReference>
<dbReference type="OrthoDB" id="8073721at2"/>
<protein>
    <submittedName>
        <fullName evidence="1">Uncharacterized protein</fullName>
    </submittedName>
</protein>
<evidence type="ECO:0000313" key="1">
    <source>
        <dbReference type="EMBL" id="TSB04334.1"/>
    </source>
</evidence>
<comment type="caution">
    <text evidence="1">The sequence shown here is derived from an EMBL/GenBank/DDBJ whole genome shotgun (WGS) entry which is preliminary data.</text>
</comment>
<dbReference type="RefSeq" id="WP_143775222.1">
    <property type="nucleotide sequence ID" value="NZ_VKKU01000001.1"/>
</dbReference>
<accession>A0A553WI82</accession>
<dbReference type="AlphaFoldDB" id="A0A553WI82"/>
<proteinExistence type="predicted"/>
<evidence type="ECO:0000313" key="2">
    <source>
        <dbReference type="Proteomes" id="UP000320160"/>
    </source>
</evidence>
<sequence>MFKWWEKSTPLKRVTQRVMRNGNPEDRSVPTPLLTIEEFFDGNEFVGSIGCNLMSEPTPDEFLTLLQEIRDRADVSDVRIQITCVDNPGKDWPFSDTIWIMTSASPEAVRQLFPDELAPDKVWEGWTDGIKFEHCAITPGHRPIAVWYD</sequence>
<gene>
    <name evidence="1" type="ORF">FOM92_02575</name>
</gene>
<reference evidence="1 2" key="1">
    <citation type="submission" date="2019-07" db="EMBL/GenBank/DDBJ databases">
        <authorList>
            <person name="Park M."/>
        </authorList>
    </citation>
    <scope>NUCLEOTIDE SEQUENCE [LARGE SCALE GENOMIC DNA]</scope>
    <source>
        <strain evidence="1 2">KCTC32445</strain>
    </source>
</reference>
<organism evidence="1 2">
    <name type="scientific">Sphingorhabdus contaminans</name>
    <dbReference type="NCBI Taxonomy" id="1343899"/>
    <lineage>
        <taxon>Bacteria</taxon>
        <taxon>Pseudomonadati</taxon>
        <taxon>Pseudomonadota</taxon>
        <taxon>Alphaproteobacteria</taxon>
        <taxon>Sphingomonadales</taxon>
        <taxon>Sphingomonadaceae</taxon>
        <taxon>Sphingorhabdus</taxon>
    </lineage>
</organism>
<name>A0A553WI82_9SPHN</name>